<dbReference type="AlphaFoldDB" id="A0A2N5DZK2"/>
<evidence type="ECO:0000313" key="2">
    <source>
        <dbReference type="Proteomes" id="UP000234240"/>
    </source>
</evidence>
<keyword evidence="2" id="KW-1185">Reference proteome</keyword>
<organism evidence="1 2">
    <name type="scientific">Chimaeribacter californicus</name>
    <dbReference type="NCBI Taxonomy" id="2060067"/>
    <lineage>
        <taxon>Bacteria</taxon>
        <taxon>Pseudomonadati</taxon>
        <taxon>Pseudomonadota</taxon>
        <taxon>Gammaproteobacteria</taxon>
        <taxon>Enterobacterales</taxon>
        <taxon>Yersiniaceae</taxon>
        <taxon>Chimaeribacter</taxon>
    </lineage>
</organism>
<proteinExistence type="predicted"/>
<accession>A0A2N5DZK2</accession>
<gene>
    <name evidence="1" type="ORF">CYR55_17025</name>
</gene>
<dbReference type="Proteomes" id="UP000234240">
    <property type="component" value="Unassembled WGS sequence"/>
</dbReference>
<reference evidence="1 2" key="1">
    <citation type="submission" date="2017-12" db="EMBL/GenBank/DDBJ databases">
        <title>Characterization of six clinical isolates of Enterochimera gen. nov., a novel genus of the Yersiniaciae family and the three species Enterochimera arupensis sp. nov., Enterochimera coloradensis sp. nov, and Enterochimera californica sp. nov.</title>
        <authorList>
            <person name="Rossi A."/>
            <person name="Fisher M."/>
        </authorList>
    </citation>
    <scope>NUCLEOTIDE SEQUENCE [LARGE SCALE GENOMIC DNA]</scope>
    <source>
        <strain evidence="2">2015-Iso6</strain>
    </source>
</reference>
<comment type="caution">
    <text evidence="1">The sequence shown here is derived from an EMBL/GenBank/DDBJ whole genome shotgun (WGS) entry which is preliminary data.</text>
</comment>
<protein>
    <submittedName>
        <fullName evidence="1">Uncharacterized protein</fullName>
    </submittedName>
</protein>
<dbReference type="EMBL" id="PJZF01000017">
    <property type="protein sequence ID" value="PLR33289.1"/>
    <property type="molecule type" value="Genomic_DNA"/>
</dbReference>
<sequence>MEAISLKYSLMQENPLKKTAMGELSIQEIHHHCIATTQKIIQGFGWHDISLSVLSTADKERLKCGEYTGELNWQWAMNHYSGDANDGIINISLKVMDYADSSALHAVILCKYDVRRAEFSLCMLENFIASEQISLTGNVLIIALIYSTTFCDILEIDDVIIQDPTKEAKPRYRSYGFADVWSDFNKMSSTVSDIKQCIVEKIASIV</sequence>
<evidence type="ECO:0000313" key="1">
    <source>
        <dbReference type="EMBL" id="PLR33289.1"/>
    </source>
</evidence>
<name>A0A2N5DZK2_9GAMM</name>